<evidence type="ECO:0000259" key="2">
    <source>
        <dbReference type="Pfam" id="PF01058"/>
    </source>
</evidence>
<protein>
    <submittedName>
        <fullName evidence="4">NAD-reducing hydrogenase small subunit</fullName>
    </submittedName>
    <submittedName>
        <fullName evidence="3">NADP oxidoreductase</fullName>
    </submittedName>
</protein>
<name>A0A1G4WA90_9MYCO</name>
<dbReference type="InterPro" id="IPR037024">
    <property type="entry name" value="NiFe_Hase_small_N_sf"/>
</dbReference>
<evidence type="ECO:0000313" key="4">
    <source>
        <dbReference type="EMBL" id="SCX19305.1"/>
    </source>
</evidence>
<dbReference type="InterPro" id="IPR051349">
    <property type="entry name" value="Hydrogenase_assoc-protein"/>
</dbReference>
<reference evidence="4" key="1">
    <citation type="submission" date="2016-10" db="EMBL/GenBank/DDBJ databases">
        <authorList>
            <person name="de Groot N.N."/>
        </authorList>
    </citation>
    <scope>NUCLEOTIDE SEQUENCE [LARGE SCALE GENOMIC DNA]</scope>
    <source>
        <strain evidence="4">UNC267MFSha1.1M11</strain>
    </source>
</reference>
<dbReference type="Proteomes" id="UP000515498">
    <property type="component" value="Chromosome"/>
</dbReference>
<dbReference type="PANTHER" id="PTHR42845">
    <property type="entry name" value="COENZYME F420-REDUCING HYDROGENASE, GAMMA SUBUNIT"/>
    <property type="match status" value="1"/>
</dbReference>
<dbReference type="InterPro" id="IPR006137">
    <property type="entry name" value="NADH_UbQ_OxRdtase-like_20kDa"/>
</dbReference>
<sequence length="209" mass="23001">MTTSDTNEFASHEFPATPLDPELAATRAAKIKISMISLCGCWGCNLSLLDIDERMITLLDKITILRSSFTDIKRIPERCAIGFIEGGVANEENIETLRHFRENCDVLISVGACAIWGGVPSLRNPVGLKDCLAEAYTDSLTRPPGSHPVVPFDRRIPVLTNSVYPCHEVVHMDYFLPGCPPSADAILDVLEDLINGRPVNLPKTLNHFD</sequence>
<evidence type="ECO:0000313" key="6">
    <source>
        <dbReference type="Proteomes" id="UP000515498"/>
    </source>
</evidence>
<dbReference type="GO" id="GO:0016491">
    <property type="term" value="F:oxidoreductase activity"/>
    <property type="evidence" value="ECO:0007669"/>
    <property type="project" value="UniProtKB-KW"/>
</dbReference>
<dbReference type="Proteomes" id="UP000199707">
    <property type="component" value="Unassembled WGS sequence"/>
</dbReference>
<evidence type="ECO:0000313" key="5">
    <source>
        <dbReference type="Proteomes" id="UP000199707"/>
    </source>
</evidence>
<evidence type="ECO:0000256" key="1">
    <source>
        <dbReference type="ARBA" id="ARBA00023002"/>
    </source>
</evidence>
<dbReference type="EMBL" id="FMUB01000005">
    <property type="protein sequence ID" value="SCX19305.1"/>
    <property type="molecule type" value="Genomic_DNA"/>
</dbReference>
<dbReference type="SUPFAM" id="SSF56770">
    <property type="entry name" value="HydA/Nqo6-like"/>
    <property type="match status" value="1"/>
</dbReference>
<dbReference type="PANTHER" id="PTHR42845:SF1">
    <property type="entry name" value="HYDROGENASE SMALL SUBUNIT"/>
    <property type="match status" value="1"/>
</dbReference>
<reference evidence="5" key="2">
    <citation type="submission" date="2016-10" db="EMBL/GenBank/DDBJ databases">
        <authorList>
            <person name="Varghese N."/>
            <person name="Submissions S."/>
        </authorList>
    </citation>
    <scope>NUCLEOTIDE SEQUENCE [LARGE SCALE GENOMIC DNA]</scope>
    <source>
        <strain evidence="5">UNC267MFSha1.1M11</strain>
    </source>
</reference>
<dbReference type="RefSeq" id="WP_090357539.1">
    <property type="nucleotide sequence ID" value="NZ_FMUB01000005.1"/>
</dbReference>
<dbReference type="KEGG" id="mflu:HZU40_20145"/>
<feature type="domain" description="NADH:ubiquinone oxidoreductase-like 20kDa subunit" evidence="2">
    <location>
        <begin position="41"/>
        <end position="192"/>
    </location>
</feature>
<dbReference type="Gene3D" id="3.40.50.700">
    <property type="entry name" value="NADH:ubiquinone oxidoreductase-like, 20kDa subunit"/>
    <property type="match status" value="1"/>
</dbReference>
<evidence type="ECO:0000313" key="3">
    <source>
        <dbReference type="EMBL" id="QNJ90569.1"/>
    </source>
</evidence>
<gene>
    <name evidence="3" type="ORF">HZU40_20145</name>
    <name evidence="4" type="ORF">SAMN02799620_02659</name>
</gene>
<keyword evidence="1" id="KW-0560">Oxidoreductase</keyword>
<accession>A0A1G4WA90</accession>
<dbReference type="STRING" id="1502745.SAMN02799620_02659"/>
<reference evidence="3 6" key="3">
    <citation type="submission" date="2020-07" db="EMBL/GenBank/DDBJ databases">
        <title>Draft genome sequence of four isobutane-metabolizing strains capable of cometabolically degrading diverse ether contaminants.</title>
        <authorList>
            <person name="Chen W."/>
            <person name="Faulkner N."/>
            <person name="Smith C."/>
            <person name="Hyman M."/>
        </authorList>
    </citation>
    <scope>NUCLEOTIDE SEQUENCE [LARGE SCALE GENOMIC DNA]</scope>
    <source>
        <strain evidence="3 6">2A</strain>
    </source>
</reference>
<proteinExistence type="predicted"/>
<dbReference type="AlphaFoldDB" id="A0A1G4WA90"/>
<dbReference type="GO" id="GO:0051536">
    <property type="term" value="F:iron-sulfur cluster binding"/>
    <property type="evidence" value="ECO:0007669"/>
    <property type="project" value="InterPro"/>
</dbReference>
<dbReference type="Pfam" id="PF01058">
    <property type="entry name" value="Oxidored_q6"/>
    <property type="match status" value="1"/>
</dbReference>
<organism evidence="4 5">
    <name type="scientific">Mycolicibacterium fluoranthenivorans</name>
    <dbReference type="NCBI Taxonomy" id="258505"/>
    <lineage>
        <taxon>Bacteria</taxon>
        <taxon>Bacillati</taxon>
        <taxon>Actinomycetota</taxon>
        <taxon>Actinomycetes</taxon>
        <taxon>Mycobacteriales</taxon>
        <taxon>Mycobacteriaceae</taxon>
        <taxon>Mycolicibacterium</taxon>
    </lineage>
</organism>
<dbReference type="EMBL" id="CP059894">
    <property type="protein sequence ID" value="QNJ90569.1"/>
    <property type="molecule type" value="Genomic_DNA"/>
</dbReference>